<dbReference type="InterPro" id="IPR011712">
    <property type="entry name" value="Sig_transdc_His_kin_sub3_dim/P"/>
</dbReference>
<keyword evidence="3" id="KW-0902">Two-component regulatory system</keyword>
<keyword evidence="5" id="KW-1133">Transmembrane helix</keyword>
<dbReference type="Gene3D" id="3.30.565.10">
    <property type="entry name" value="Histidine kinase-like ATPase, C-terminal domain"/>
    <property type="match status" value="1"/>
</dbReference>
<evidence type="ECO:0000256" key="2">
    <source>
        <dbReference type="ARBA" id="ARBA00022777"/>
    </source>
</evidence>
<keyword evidence="1" id="KW-0808">Transferase</keyword>
<keyword evidence="5" id="KW-0812">Transmembrane</keyword>
<feature type="transmembrane region" description="Helical" evidence="5">
    <location>
        <begin position="24"/>
        <end position="48"/>
    </location>
</feature>
<dbReference type="InterPro" id="IPR005467">
    <property type="entry name" value="His_kinase_dom"/>
</dbReference>
<keyword evidence="2 7" id="KW-0418">Kinase</keyword>
<name>A0A239BS67_9BURK</name>
<dbReference type="SMART" id="SM00387">
    <property type="entry name" value="HATPase_c"/>
    <property type="match status" value="1"/>
</dbReference>
<evidence type="ECO:0000259" key="6">
    <source>
        <dbReference type="PROSITE" id="PS50109"/>
    </source>
</evidence>
<dbReference type="PANTHER" id="PTHR24421:SF59">
    <property type="entry name" value="OXYGEN SENSOR HISTIDINE KINASE NREB"/>
    <property type="match status" value="1"/>
</dbReference>
<dbReference type="Pfam" id="PF07730">
    <property type="entry name" value="HisKA_3"/>
    <property type="match status" value="1"/>
</dbReference>
<dbReference type="GO" id="GO:0016020">
    <property type="term" value="C:membrane"/>
    <property type="evidence" value="ECO:0007669"/>
    <property type="project" value="InterPro"/>
</dbReference>
<dbReference type="EMBL" id="FZOT01000001">
    <property type="protein sequence ID" value="SNS10258.1"/>
    <property type="molecule type" value="Genomic_DNA"/>
</dbReference>
<evidence type="ECO:0000313" key="7">
    <source>
        <dbReference type="EMBL" id="SNS10258.1"/>
    </source>
</evidence>
<dbReference type="Gene3D" id="1.20.5.1930">
    <property type="match status" value="1"/>
</dbReference>
<evidence type="ECO:0000256" key="5">
    <source>
        <dbReference type="SAM" id="Phobius"/>
    </source>
</evidence>
<dbReference type="InterPro" id="IPR036890">
    <property type="entry name" value="HATPase_C_sf"/>
</dbReference>
<reference evidence="7 8" key="1">
    <citation type="submission" date="2017-06" db="EMBL/GenBank/DDBJ databases">
        <authorList>
            <person name="Kim H.J."/>
            <person name="Triplett B.A."/>
        </authorList>
    </citation>
    <scope>NUCLEOTIDE SEQUENCE [LARGE SCALE GENOMIC DNA]</scope>
    <source>
        <strain evidence="7 8">U15</strain>
    </source>
</reference>
<evidence type="ECO:0000256" key="4">
    <source>
        <dbReference type="SAM" id="Coils"/>
    </source>
</evidence>
<dbReference type="Pfam" id="PF25487">
    <property type="entry name" value="ETR1_N"/>
    <property type="match status" value="1"/>
</dbReference>
<feature type="domain" description="Histidine kinase" evidence="6">
    <location>
        <begin position="173"/>
        <end position="370"/>
    </location>
</feature>
<evidence type="ECO:0000313" key="8">
    <source>
        <dbReference type="Proteomes" id="UP000198284"/>
    </source>
</evidence>
<sequence length="393" mass="44119">MAFILPPSFERDGLMPHASHPELLWAQATSDGLIALACFSILLALMLFLRRRHDLQFGRFLSLFSFFILAVGVSQLVSLWTLWHPVPWLQIGARAVEALAALAAAASLWLILPRALGWPSNAQLREAVQRLEVEVRDRKQAEEALRRSQAMLRELADYRDRIREDERKRIAREIHDDLGQNLLALRLDVASLHARTARSHRRLHQKVGVVLDCIDTTIKSIRNIMNNLRPAVLDLGLKAAIEWQVHEFRRASGIECELAVDDQSGTRDAEGLLSDEQATAIFRVLQESLTNIRRHAQASHVDIALRITPASLQLDVTDNGVGMYPNDRRKAHRFGLLGMEERMAILGGHLQIDSSPGHGTRVQLGIPLQPAATEPLIDQRHGEGLRLRPAVNQ</sequence>
<keyword evidence="4" id="KW-0175">Coiled coil</keyword>
<dbReference type="InterPro" id="IPR003594">
    <property type="entry name" value="HATPase_dom"/>
</dbReference>
<dbReference type="CDD" id="cd16917">
    <property type="entry name" value="HATPase_UhpB-NarQ-NarX-like"/>
    <property type="match status" value="1"/>
</dbReference>
<gene>
    <name evidence="7" type="ORF">SAMN06265795_10128</name>
</gene>
<dbReference type="InterPro" id="IPR058544">
    <property type="entry name" value="ETR1_N"/>
</dbReference>
<dbReference type="PROSITE" id="PS50109">
    <property type="entry name" value="HIS_KIN"/>
    <property type="match status" value="1"/>
</dbReference>
<dbReference type="Proteomes" id="UP000198284">
    <property type="component" value="Unassembled WGS sequence"/>
</dbReference>
<keyword evidence="5" id="KW-0472">Membrane</keyword>
<evidence type="ECO:0000256" key="3">
    <source>
        <dbReference type="ARBA" id="ARBA00023012"/>
    </source>
</evidence>
<dbReference type="SUPFAM" id="SSF55874">
    <property type="entry name" value="ATPase domain of HSP90 chaperone/DNA topoisomerase II/histidine kinase"/>
    <property type="match status" value="1"/>
</dbReference>
<protein>
    <submittedName>
        <fullName evidence="7">Signal transduction histidine kinase</fullName>
    </submittedName>
</protein>
<evidence type="ECO:0000256" key="1">
    <source>
        <dbReference type="ARBA" id="ARBA00022679"/>
    </source>
</evidence>
<dbReference type="Pfam" id="PF02518">
    <property type="entry name" value="HATPase_c"/>
    <property type="match status" value="1"/>
</dbReference>
<organism evidence="7 8">
    <name type="scientific">Noviherbaspirillum humi</name>
    <dbReference type="NCBI Taxonomy" id="1688639"/>
    <lineage>
        <taxon>Bacteria</taxon>
        <taxon>Pseudomonadati</taxon>
        <taxon>Pseudomonadota</taxon>
        <taxon>Betaproteobacteria</taxon>
        <taxon>Burkholderiales</taxon>
        <taxon>Oxalobacteraceae</taxon>
        <taxon>Noviherbaspirillum</taxon>
    </lineage>
</organism>
<dbReference type="GO" id="GO:0000155">
    <property type="term" value="F:phosphorelay sensor kinase activity"/>
    <property type="evidence" value="ECO:0007669"/>
    <property type="project" value="InterPro"/>
</dbReference>
<feature type="transmembrane region" description="Helical" evidence="5">
    <location>
        <begin position="60"/>
        <end position="83"/>
    </location>
</feature>
<dbReference type="GO" id="GO:0046983">
    <property type="term" value="F:protein dimerization activity"/>
    <property type="evidence" value="ECO:0007669"/>
    <property type="project" value="InterPro"/>
</dbReference>
<keyword evidence="8" id="KW-1185">Reference proteome</keyword>
<feature type="coiled-coil region" evidence="4">
    <location>
        <begin position="121"/>
        <end position="168"/>
    </location>
</feature>
<dbReference type="InterPro" id="IPR050482">
    <property type="entry name" value="Sensor_HK_TwoCompSys"/>
</dbReference>
<dbReference type="PANTHER" id="PTHR24421">
    <property type="entry name" value="NITRATE/NITRITE SENSOR PROTEIN NARX-RELATED"/>
    <property type="match status" value="1"/>
</dbReference>
<dbReference type="AlphaFoldDB" id="A0A239BS67"/>
<dbReference type="RefSeq" id="WP_245844608.1">
    <property type="nucleotide sequence ID" value="NZ_FZOT01000001.1"/>
</dbReference>
<proteinExistence type="predicted"/>
<accession>A0A239BS67</accession>